<evidence type="ECO:0000313" key="3">
    <source>
        <dbReference type="Proteomes" id="UP000326641"/>
    </source>
</evidence>
<organism evidence="2 3">
    <name type="scientific">Candidatus Defluviicoccus seviourii</name>
    <dbReference type="NCBI Taxonomy" id="2565273"/>
    <lineage>
        <taxon>Bacteria</taxon>
        <taxon>Pseudomonadati</taxon>
        <taxon>Pseudomonadota</taxon>
        <taxon>Alphaproteobacteria</taxon>
        <taxon>Rhodospirillales</taxon>
        <taxon>Rhodospirillaceae</taxon>
        <taxon>Defluviicoccus</taxon>
    </lineage>
</organism>
<proteinExistence type="predicted"/>
<evidence type="ECO:0000313" key="2">
    <source>
        <dbReference type="EMBL" id="VUX46784.1"/>
    </source>
</evidence>
<keyword evidence="3" id="KW-1185">Reference proteome</keyword>
<protein>
    <submittedName>
        <fullName evidence="2">Uncharacterized protein</fullName>
    </submittedName>
</protein>
<accession>A0A564WGY1</accession>
<reference evidence="2" key="1">
    <citation type="submission" date="2018-11" db="EMBL/GenBank/DDBJ databases">
        <authorList>
            <person name="Onetto C."/>
        </authorList>
    </citation>
    <scope>NUCLEOTIDE SEQUENCE [LARGE SCALE GENOMIC DNA]</scope>
</reference>
<comment type="caution">
    <text evidence="2">The sequence shown here is derived from an EMBL/GenBank/DDBJ whole genome shotgun (WGS) entry which is preliminary data.</text>
</comment>
<dbReference type="Proteomes" id="UP000326641">
    <property type="component" value="Unassembled WGS sequence"/>
</dbReference>
<feature type="region of interest" description="Disordered" evidence="1">
    <location>
        <begin position="1"/>
        <end position="55"/>
    </location>
</feature>
<evidence type="ECO:0000256" key="1">
    <source>
        <dbReference type="SAM" id="MobiDB-lite"/>
    </source>
</evidence>
<gene>
    <name evidence="2" type="ORF">DF3PA_30012</name>
</gene>
<sequence length="210" mass="22753">MLVNPVPLSLTTDRGLPRRSMMASSSRLPRVPDREVSATRPKHSRVKSSTTARMRNPRQSLSWIGQEVERPTLVLSLREQEGCPCSQGSLAAAASAHHEPLLAIVAAELLVVQVEAVPPRQDQQPALAEATALRGQLTQPGLQDGIIRPNAAIAHARSKEYRGLRVWAMTMETEEVSHGTTQTACYPGRAARSVAGGDGCEDGVRQRWPA</sequence>
<dbReference type="AlphaFoldDB" id="A0A564WGY1"/>
<dbReference type="EMBL" id="UXAT02000023">
    <property type="protein sequence ID" value="VUX46784.1"/>
    <property type="molecule type" value="Genomic_DNA"/>
</dbReference>
<name>A0A564WGY1_9PROT</name>